<name>A0ABU2YFX6_9FLAO</name>
<proteinExistence type="predicted"/>
<keyword evidence="3" id="KW-1185">Reference proteome</keyword>
<evidence type="ECO:0000313" key="2">
    <source>
        <dbReference type="EMBL" id="MDT0556135.1"/>
    </source>
</evidence>
<organism evidence="2 3">
    <name type="scientific">Patiriisocius hiemis</name>
    <dbReference type="NCBI Taxonomy" id="3075604"/>
    <lineage>
        <taxon>Bacteria</taxon>
        <taxon>Pseudomonadati</taxon>
        <taxon>Bacteroidota</taxon>
        <taxon>Flavobacteriia</taxon>
        <taxon>Flavobacteriales</taxon>
        <taxon>Flavobacteriaceae</taxon>
        <taxon>Patiriisocius</taxon>
    </lineage>
</organism>
<accession>A0ABU2YFX6</accession>
<sequence length="208" mass="23775">MKKSYLVLMVIGLLLALGVMFILRACNTEVLESFNTLNERMIENNTTRSIEIDSLQEKVISYSIYAERIKKLDSASQELTSYIEDLKNGATRGFNDDFSKMDTSNYFDTLFFNGSTLSEEGLLFVENIKKYKQSTKELKKISPQTYQFVLKTFDTRPVKNASGMDVEWLEYHFKGFPLIASITKLTQIQSDISFIKQEFLLAALGSDS</sequence>
<comment type="caution">
    <text evidence="2">The sequence shown here is derived from an EMBL/GenBank/DDBJ whole genome shotgun (WGS) entry which is preliminary data.</text>
</comment>
<dbReference type="InterPro" id="IPR022720">
    <property type="entry name" value="Motility-assoc_prot_GldM_N"/>
</dbReference>
<evidence type="ECO:0000259" key="1">
    <source>
        <dbReference type="Pfam" id="PF12081"/>
    </source>
</evidence>
<evidence type="ECO:0000313" key="3">
    <source>
        <dbReference type="Proteomes" id="UP001254488"/>
    </source>
</evidence>
<dbReference type="Proteomes" id="UP001254488">
    <property type="component" value="Unassembled WGS sequence"/>
</dbReference>
<dbReference type="EMBL" id="JAVRHZ010000005">
    <property type="protein sequence ID" value="MDT0556135.1"/>
    <property type="molecule type" value="Genomic_DNA"/>
</dbReference>
<dbReference type="Pfam" id="PF12081">
    <property type="entry name" value="GldM_1st"/>
    <property type="match status" value="1"/>
</dbReference>
<protein>
    <recommendedName>
        <fullName evidence="1">Gliding motility-associated protein GldM N-terminal domain-containing protein</fullName>
    </recommendedName>
</protein>
<dbReference type="RefSeq" id="WP_311333090.1">
    <property type="nucleotide sequence ID" value="NZ_JAVRHZ010000005.1"/>
</dbReference>
<reference evidence="2 3" key="1">
    <citation type="submission" date="2023-09" db="EMBL/GenBank/DDBJ databases">
        <authorList>
            <person name="Rey-Velasco X."/>
        </authorList>
    </citation>
    <scope>NUCLEOTIDE SEQUENCE [LARGE SCALE GENOMIC DNA]</scope>
    <source>
        <strain evidence="2 3">W242</strain>
    </source>
</reference>
<feature type="domain" description="Gliding motility-associated protein GldM N-terminal" evidence="1">
    <location>
        <begin position="32"/>
        <end position="204"/>
    </location>
</feature>
<gene>
    <name evidence="2" type="ORF">RM538_08975</name>
</gene>